<organism evidence="1 2">
    <name type="scientific">Rubripirellula obstinata</name>
    <dbReference type="NCBI Taxonomy" id="406547"/>
    <lineage>
        <taxon>Bacteria</taxon>
        <taxon>Pseudomonadati</taxon>
        <taxon>Planctomycetota</taxon>
        <taxon>Planctomycetia</taxon>
        <taxon>Pirellulales</taxon>
        <taxon>Pirellulaceae</taxon>
        <taxon>Rubripirellula</taxon>
    </lineage>
</organism>
<dbReference type="EMBL" id="VRLW01000001">
    <property type="protein sequence ID" value="KAA1261352.1"/>
    <property type="molecule type" value="Genomic_DNA"/>
</dbReference>
<gene>
    <name evidence="1" type="ORF">LF1_38990</name>
</gene>
<evidence type="ECO:0000313" key="1">
    <source>
        <dbReference type="EMBL" id="KAA1261352.1"/>
    </source>
</evidence>
<keyword evidence="2" id="KW-1185">Reference proteome</keyword>
<accession>A0A5B1CLZ5</accession>
<comment type="caution">
    <text evidence="1">The sequence shown here is derived from an EMBL/GenBank/DDBJ whole genome shotgun (WGS) entry which is preliminary data.</text>
</comment>
<proteinExistence type="predicted"/>
<name>A0A5B1CLZ5_9BACT</name>
<evidence type="ECO:0000313" key="2">
    <source>
        <dbReference type="Proteomes" id="UP000322699"/>
    </source>
</evidence>
<protein>
    <submittedName>
        <fullName evidence="1">Uncharacterized protein</fullName>
    </submittedName>
</protein>
<reference evidence="1 2" key="1">
    <citation type="submission" date="2019-08" db="EMBL/GenBank/DDBJ databases">
        <title>Deep-cultivation of Planctomycetes and their phenomic and genomic characterization uncovers novel biology.</title>
        <authorList>
            <person name="Wiegand S."/>
            <person name="Jogler M."/>
            <person name="Boedeker C."/>
            <person name="Pinto D."/>
            <person name="Vollmers J."/>
            <person name="Rivas-Marin E."/>
            <person name="Kohn T."/>
            <person name="Peeters S.H."/>
            <person name="Heuer A."/>
            <person name="Rast P."/>
            <person name="Oberbeckmann S."/>
            <person name="Bunk B."/>
            <person name="Jeske O."/>
            <person name="Meyerdierks A."/>
            <person name="Storesund J.E."/>
            <person name="Kallscheuer N."/>
            <person name="Luecker S."/>
            <person name="Lage O.M."/>
            <person name="Pohl T."/>
            <person name="Merkel B.J."/>
            <person name="Hornburger P."/>
            <person name="Mueller R.-W."/>
            <person name="Bruemmer F."/>
            <person name="Labrenz M."/>
            <person name="Spormann A.M."/>
            <person name="Op Den Camp H."/>
            <person name="Overmann J."/>
            <person name="Amann R."/>
            <person name="Jetten M.S.M."/>
            <person name="Mascher T."/>
            <person name="Medema M.H."/>
            <person name="Devos D.P."/>
            <person name="Kaster A.-K."/>
            <person name="Ovreas L."/>
            <person name="Rohde M."/>
            <person name="Galperin M.Y."/>
            <person name="Jogler C."/>
        </authorList>
    </citation>
    <scope>NUCLEOTIDE SEQUENCE [LARGE SCALE GENOMIC DNA]</scope>
    <source>
        <strain evidence="1 2">LF1</strain>
    </source>
</reference>
<dbReference type="AlphaFoldDB" id="A0A5B1CLZ5"/>
<sequence>MRGVTRGAMPTRLNELIRVFRDQNSSRRWASPRASCGPTVRGVSPRRGAAMLLFAPRVSFSVDARGDAHAAKQNNGLLLDKISSRRQGSVHDPIKLD</sequence>
<dbReference type="Proteomes" id="UP000322699">
    <property type="component" value="Unassembled WGS sequence"/>
</dbReference>